<keyword evidence="1" id="KW-0902">Two-component regulatory system</keyword>
<reference evidence="3 4" key="1">
    <citation type="submission" date="2023-02" db="EMBL/GenBank/DDBJ databases">
        <title>Devosia algicola sp. nov., isolated from the phycosphere of marine algae.</title>
        <authorList>
            <person name="Kim J.M."/>
            <person name="Lee J.K."/>
            <person name="Choi B.J."/>
            <person name="Bayburt H."/>
            <person name="Jeon C.O."/>
        </authorList>
    </citation>
    <scope>NUCLEOTIDE SEQUENCE [LARGE SCALE GENOMIC DNA]</scope>
    <source>
        <strain evidence="3 4">G20-9</strain>
    </source>
</reference>
<feature type="domain" description="HPt" evidence="2">
    <location>
        <begin position="7"/>
        <end position="85"/>
    </location>
</feature>
<name>A0ABY7YRA0_9HYPH</name>
<evidence type="ECO:0000256" key="1">
    <source>
        <dbReference type="ARBA" id="ARBA00023012"/>
    </source>
</evidence>
<evidence type="ECO:0000259" key="2">
    <source>
        <dbReference type="Pfam" id="PF01627"/>
    </source>
</evidence>
<dbReference type="Gene3D" id="1.20.120.160">
    <property type="entry name" value="HPT domain"/>
    <property type="match status" value="1"/>
</dbReference>
<sequence>MQTSSLEVLAMFDETIQAYMARLRGVNAVSDYAPILHTLKGAAAGVGAVGIATLARQAEQALKDGLPPQQEAIDDIGIAVEEVRAFIATQIVDLDD</sequence>
<accession>A0ABY7YRA0</accession>
<protein>
    <submittedName>
        <fullName evidence="3">Hpt domain-containing protein</fullName>
    </submittedName>
</protein>
<dbReference type="SUPFAM" id="SSF47226">
    <property type="entry name" value="Histidine-containing phosphotransfer domain, HPT domain"/>
    <property type="match status" value="1"/>
</dbReference>
<dbReference type="RefSeq" id="WP_282220172.1">
    <property type="nucleotide sequence ID" value="NZ_CP118246.1"/>
</dbReference>
<dbReference type="Proteomes" id="UP001220530">
    <property type="component" value="Chromosome"/>
</dbReference>
<dbReference type="EMBL" id="CP118246">
    <property type="protein sequence ID" value="WDR03784.1"/>
    <property type="molecule type" value="Genomic_DNA"/>
</dbReference>
<organism evidence="3 4">
    <name type="scientific">Devosia algicola</name>
    <dbReference type="NCBI Taxonomy" id="3026418"/>
    <lineage>
        <taxon>Bacteria</taxon>
        <taxon>Pseudomonadati</taxon>
        <taxon>Pseudomonadota</taxon>
        <taxon>Alphaproteobacteria</taxon>
        <taxon>Hyphomicrobiales</taxon>
        <taxon>Devosiaceae</taxon>
        <taxon>Devosia</taxon>
    </lineage>
</organism>
<dbReference type="InterPro" id="IPR008207">
    <property type="entry name" value="Sig_transdc_His_kin_Hpt_dom"/>
</dbReference>
<dbReference type="Pfam" id="PF01627">
    <property type="entry name" value="Hpt"/>
    <property type="match status" value="1"/>
</dbReference>
<keyword evidence="4" id="KW-1185">Reference proteome</keyword>
<evidence type="ECO:0000313" key="3">
    <source>
        <dbReference type="EMBL" id="WDR03784.1"/>
    </source>
</evidence>
<proteinExistence type="predicted"/>
<evidence type="ECO:0000313" key="4">
    <source>
        <dbReference type="Proteomes" id="UP001220530"/>
    </source>
</evidence>
<dbReference type="InterPro" id="IPR036641">
    <property type="entry name" value="HPT_dom_sf"/>
</dbReference>
<gene>
    <name evidence="3" type="ORF">PSQ19_06995</name>
</gene>